<accession>A0A951Q8I0</accession>
<reference evidence="10" key="2">
    <citation type="journal article" date="2022" name="Microbiol. Resour. Announc.">
        <title>Metagenome Sequencing to Explore Phylogenomics of Terrestrial Cyanobacteria.</title>
        <authorList>
            <person name="Ward R.D."/>
            <person name="Stajich J.E."/>
            <person name="Johansen J.R."/>
            <person name="Huntemann M."/>
            <person name="Clum A."/>
            <person name="Foster B."/>
            <person name="Foster B."/>
            <person name="Roux S."/>
            <person name="Palaniappan K."/>
            <person name="Varghese N."/>
            <person name="Mukherjee S."/>
            <person name="Reddy T.B.K."/>
            <person name="Daum C."/>
            <person name="Copeland A."/>
            <person name="Chen I.A."/>
            <person name="Ivanova N.N."/>
            <person name="Kyrpides N.C."/>
            <person name="Shapiro N."/>
            <person name="Eloe-Fadrosh E.A."/>
            <person name="Pietrasiak N."/>
        </authorList>
    </citation>
    <scope>NUCLEOTIDE SEQUENCE</scope>
    <source>
        <strain evidence="10">UHER 2000/2452</strain>
    </source>
</reference>
<evidence type="ECO:0000256" key="1">
    <source>
        <dbReference type="ARBA" id="ARBA00004167"/>
    </source>
</evidence>
<dbReference type="AlphaFoldDB" id="A0A951Q8I0"/>
<gene>
    <name evidence="10" type="ORF">KME15_06055</name>
</gene>
<dbReference type="InterPro" id="IPR058624">
    <property type="entry name" value="MdtA-like_HH"/>
</dbReference>
<comment type="subcellular location">
    <subcellularLocation>
        <location evidence="1">Membrane</location>
        <topology evidence="1">Single-pass membrane protein</topology>
    </subcellularLocation>
</comment>
<dbReference type="PANTHER" id="PTHR30386:SF26">
    <property type="entry name" value="TRANSPORT PROTEIN COMB"/>
    <property type="match status" value="1"/>
</dbReference>
<evidence type="ECO:0000256" key="4">
    <source>
        <dbReference type="ARBA" id="ARBA00022989"/>
    </source>
</evidence>
<evidence type="ECO:0000313" key="11">
    <source>
        <dbReference type="Proteomes" id="UP000757435"/>
    </source>
</evidence>
<dbReference type="PANTHER" id="PTHR30386">
    <property type="entry name" value="MEMBRANE FUSION SUBUNIT OF EMRAB-TOLC MULTIDRUG EFFLUX PUMP"/>
    <property type="match status" value="1"/>
</dbReference>
<dbReference type="GO" id="GO:0016020">
    <property type="term" value="C:membrane"/>
    <property type="evidence" value="ECO:0007669"/>
    <property type="project" value="UniProtKB-SubCell"/>
</dbReference>
<evidence type="ECO:0000256" key="3">
    <source>
        <dbReference type="ARBA" id="ARBA00022692"/>
    </source>
</evidence>
<dbReference type="Gene3D" id="1.10.287.470">
    <property type="entry name" value="Helix hairpin bin"/>
    <property type="match status" value="1"/>
</dbReference>
<evidence type="ECO:0000256" key="2">
    <source>
        <dbReference type="ARBA" id="ARBA00009477"/>
    </source>
</evidence>
<evidence type="ECO:0000256" key="7">
    <source>
        <dbReference type="SAM" id="Phobius"/>
    </source>
</evidence>
<dbReference type="Pfam" id="PF26002">
    <property type="entry name" value="Beta-barrel_AprE"/>
    <property type="match status" value="1"/>
</dbReference>
<evidence type="ECO:0000256" key="6">
    <source>
        <dbReference type="SAM" id="Coils"/>
    </source>
</evidence>
<feature type="coiled-coil region" evidence="6">
    <location>
        <begin position="243"/>
        <end position="277"/>
    </location>
</feature>
<dbReference type="EMBL" id="JAHHHD010000004">
    <property type="protein sequence ID" value="MBW4658217.1"/>
    <property type="molecule type" value="Genomic_DNA"/>
</dbReference>
<keyword evidence="4 7" id="KW-1133">Transmembrane helix</keyword>
<dbReference type="Gene3D" id="2.40.50.100">
    <property type="match status" value="1"/>
</dbReference>
<keyword evidence="6" id="KW-0175">Coiled coil</keyword>
<feature type="transmembrane region" description="Helical" evidence="7">
    <location>
        <begin position="20"/>
        <end position="44"/>
    </location>
</feature>
<proteinExistence type="inferred from homology"/>
<dbReference type="PRINTS" id="PR01490">
    <property type="entry name" value="RTXTOXIND"/>
</dbReference>
<reference evidence="10" key="1">
    <citation type="submission" date="2021-05" db="EMBL/GenBank/DDBJ databases">
        <authorList>
            <person name="Pietrasiak N."/>
            <person name="Ward R."/>
            <person name="Stajich J.E."/>
            <person name="Kurbessoian T."/>
        </authorList>
    </citation>
    <scope>NUCLEOTIDE SEQUENCE</scope>
    <source>
        <strain evidence="10">UHER 2000/2452</strain>
    </source>
</reference>
<dbReference type="InterPro" id="IPR050739">
    <property type="entry name" value="MFP"/>
</dbReference>
<keyword evidence="3 7" id="KW-0812">Transmembrane</keyword>
<name>A0A951Q8I0_9CYAN</name>
<comment type="similarity">
    <text evidence="2">Belongs to the membrane fusion protein (MFP) (TC 8.A.1) family.</text>
</comment>
<dbReference type="Gene3D" id="2.40.30.170">
    <property type="match status" value="1"/>
</dbReference>
<evidence type="ECO:0000313" key="10">
    <source>
        <dbReference type="EMBL" id="MBW4658217.1"/>
    </source>
</evidence>
<evidence type="ECO:0000259" key="9">
    <source>
        <dbReference type="Pfam" id="PF26002"/>
    </source>
</evidence>
<feature type="domain" description="AprE-like beta-barrel" evidence="9">
    <location>
        <begin position="323"/>
        <end position="421"/>
    </location>
</feature>
<comment type="caution">
    <text evidence="10">The sequence shown here is derived from an EMBL/GenBank/DDBJ whole genome shotgun (WGS) entry which is preliminary data.</text>
</comment>
<organism evidence="10 11">
    <name type="scientific">Drouetiella hepatica Uher 2000/2452</name>
    <dbReference type="NCBI Taxonomy" id="904376"/>
    <lineage>
        <taxon>Bacteria</taxon>
        <taxon>Bacillati</taxon>
        <taxon>Cyanobacteriota</taxon>
        <taxon>Cyanophyceae</taxon>
        <taxon>Oculatellales</taxon>
        <taxon>Oculatellaceae</taxon>
        <taxon>Drouetiella</taxon>
    </lineage>
</organism>
<feature type="domain" description="Multidrug resistance protein MdtA-like alpha-helical hairpin" evidence="8">
    <location>
        <begin position="162"/>
        <end position="219"/>
    </location>
</feature>
<keyword evidence="5 7" id="KW-0472">Membrane</keyword>
<sequence length="441" mass="47671">MKSTPFLRPVKADEFLPPVSRWTTIGGGILLSSVGLALVLAALLKYSITVKAPATLRPNGEVRIVQAQLEGTIASIAVKENEAVRQGDVIAQLDRARLETQKNQLVTTVQQSQLQLTQMQAQIQLLDTQIAAQARSIDQEVLVAQSELDRNQRELGERQVTTQADVAAAEAALQLAQSEMQRYAQLVDSGAVSQLQLEEKQAAVRTAAAQIVRAEATVNPSDAPVSIAQDRIAQAVATGRATLATLKREQEVLIQQRSEIQAQRLRDQQALQQAETELQNSVIRATSDGIVLRSNLRNVNQVVRLGDTLVEIAPVNTASVNALTVKARVALQDVGNVKPGQMAQLRISACPYPDYGTLQGTVTAVSPDAIAANPSNLAAPPLSEGSLSYYEVTIQPSQSVLGQGNRQCQIQAGMEAEANIIFRQETFLQFVLRKARLLTDL</sequence>
<protein>
    <submittedName>
        <fullName evidence="10">HlyD family secretion protein</fullName>
    </submittedName>
</protein>
<dbReference type="Proteomes" id="UP000757435">
    <property type="component" value="Unassembled WGS sequence"/>
</dbReference>
<evidence type="ECO:0000259" key="8">
    <source>
        <dbReference type="Pfam" id="PF25876"/>
    </source>
</evidence>
<dbReference type="Pfam" id="PF25876">
    <property type="entry name" value="HH_MFP_RND"/>
    <property type="match status" value="1"/>
</dbReference>
<dbReference type="InterPro" id="IPR058982">
    <property type="entry name" value="Beta-barrel_AprE"/>
</dbReference>
<dbReference type="SUPFAM" id="SSF111369">
    <property type="entry name" value="HlyD-like secretion proteins"/>
    <property type="match status" value="1"/>
</dbReference>
<feature type="coiled-coil region" evidence="6">
    <location>
        <begin position="166"/>
        <end position="217"/>
    </location>
</feature>
<evidence type="ECO:0000256" key="5">
    <source>
        <dbReference type="ARBA" id="ARBA00023136"/>
    </source>
</evidence>